<dbReference type="RefSeq" id="WP_057835987.1">
    <property type="nucleotide sequence ID" value="NZ_LLXZ01000093.1"/>
</dbReference>
<comment type="caution">
    <text evidence="2">The sequence shown here is derived from an EMBL/GenBank/DDBJ whole genome shotgun (WGS) entry which is preliminary data.</text>
</comment>
<dbReference type="Proteomes" id="UP000050863">
    <property type="component" value="Unassembled WGS sequence"/>
</dbReference>
<dbReference type="OrthoDB" id="8243514at2"/>
<reference evidence="2 3" key="1">
    <citation type="submission" date="2014-03" db="EMBL/GenBank/DDBJ databases">
        <title>Bradyrhizobium valentinum sp. nov., isolated from effective nodules of Lupinus mariae-josephae, a lupine endemic of basic-lime soils in Eastern Spain.</title>
        <authorList>
            <person name="Duran D."/>
            <person name="Rey L."/>
            <person name="Navarro A."/>
            <person name="Busquets A."/>
            <person name="Imperial J."/>
            <person name="Ruiz-Argueso T."/>
        </authorList>
    </citation>
    <scope>NUCLEOTIDE SEQUENCE [LARGE SCALE GENOMIC DNA]</scope>
    <source>
        <strain evidence="2 3">PAC68</strain>
    </source>
</reference>
<organism evidence="2 3">
    <name type="scientific">Bradyrhizobium jicamae</name>
    <dbReference type="NCBI Taxonomy" id="280332"/>
    <lineage>
        <taxon>Bacteria</taxon>
        <taxon>Pseudomonadati</taxon>
        <taxon>Pseudomonadota</taxon>
        <taxon>Alphaproteobacteria</taxon>
        <taxon>Hyphomicrobiales</taxon>
        <taxon>Nitrobacteraceae</taxon>
        <taxon>Bradyrhizobium</taxon>
    </lineage>
</organism>
<gene>
    <name evidence="2" type="ORF">CQ12_14525</name>
</gene>
<keyword evidence="3" id="KW-1185">Reference proteome</keyword>
<protein>
    <submittedName>
        <fullName evidence="2">Uncharacterized protein</fullName>
    </submittedName>
</protein>
<name>A0A0R3LK56_9BRAD</name>
<sequence>MASQLELSSRAALCRLLAQREPDSKIYWLAEAENWLRLSREPIDLQRSGRQDDPLEQFLTRIDSSPA</sequence>
<dbReference type="EMBL" id="LLXZ01000093">
    <property type="protein sequence ID" value="KRR08066.1"/>
    <property type="molecule type" value="Genomic_DNA"/>
</dbReference>
<dbReference type="AlphaFoldDB" id="A0A0R3LK56"/>
<evidence type="ECO:0000313" key="3">
    <source>
        <dbReference type="Proteomes" id="UP000050863"/>
    </source>
</evidence>
<evidence type="ECO:0000313" key="2">
    <source>
        <dbReference type="EMBL" id="KRR08066.1"/>
    </source>
</evidence>
<proteinExistence type="predicted"/>
<feature type="region of interest" description="Disordered" evidence="1">
    <location>
        <begin position="46"/>
        <end position="67"/>
    </location>
</feature>
<evidence type="ECO:0000256" key="1">
    <source>
        <dbReference type="SAM" id="MobiDB-lite"/>
    </source>
</evidence>
<accession>A0A0R3LK56</accession>